<reference evidence="6" key="1">
    <citation type="submission" date="2023-07" db="EMBL/GenBank/DDBJ databases">
        <title>Genomic Encyclopedia of Type Strains, Phase IV (KMG-IV): sequencing the most valuable type-strain genomes for metagenomic binning, comparative biology and taxonomic classification.</title>
        <authorList>
            <person name="Goeker M."/>
        </authorList>
    </citation>
    <scope>NUCLEOTIDE SEQUENCE</scope>
    <source>
        <strain evidence="6">DSM 19659</strain>
    </source>
</reference>
<evidence type="ECO:0000256" key="2">
    <source>
        <dbReference type="ARBA" id="ARBA00022603"/>
    </source>
</evidence>
<dbReference type="PANTHER" id="PTHR35863">
    <property type="entry name" value="COBALT-PRECORRIN-5B C(1)-METHYLTRANSFERASE"/>
    <property type="match status" value="1"/>
</dbReference>
<keyword evidence="2 5" id="KW-0489">Methyltransferase</keyword>
<proteinExistence type="inferred from homology"/>
<dbReference type="GO" id="GO:0008168">
    <property type="term" value="F:methyltransferase activity"/>
    <property type="evidence" value="ECO:0007669"/>
    <property type="project" value="UniProtKB-UniRule"/>
</dbReference>
<dbReference type="AlphaFoldDB" id="A0AAE3VB64"/>
<dbReference type="NCBIfam" id="TIGR00312">
    <property type="entry name" value="cbiD"/>
    <property type="match status" value="1"/>
</dbReference>
<dbReference type="InterPro" id="IPR002748">
    <property type="entry name" value="CbiD"/>
</dbReference>
<dbReference type="RefSeq" id="WP_307255036.1">
    <property type="nucleotide sequence ID" value="NZ_JAUSTO010000011.1"/>
</dbReference>
<dbReference type="EC" id="2.1.1.195" evidence="5"/>
<protein>
    <recommendedName>
        <fullName evidence="5">Cobalt-precorrin-5B C(1)-methyltransferase</fullName>
        <ecNumber evidence="5">2.1.1.195</ecNumber>
    </recommendedName>
    <alternativeName>
        <fullName evidence="5">Cobalt-precorrin-6A synthase</fullName>
    </alternativeName>
</protein>
<dbReference type="GO" id="GO:0032259">
    <property type="term" value="P:methylation"/>
    <property type="evidence" value="ECO:0007669"/>
    <property type="project" value="UniProtKB-KW"/>
</dbReference>
<dbReference type="Gene3D" id="3.30.2110.10">
    <property type="entry name" value="CbiD-like"/>
    <property type="match status" value="1"/>
</dbReference>
<comment type="pathway">
    <text evidence="5">Cofactor biosynthesis; adenosylcobalamin biosynthesis; cob(II)yrinate a,c-diamide from sirohydrochlorin (anaerobic route): step 6/10.</text>
</comment>
<evidence type="ECO:0000256" key="4">
    <source>
        <dbReference type="ARBA" id="ARBA00022691"/>
    </source>
</evidence>
<name>A0AAE3VB64_9FIRM</name>
<evidence type="ECO:0000256" key="3">
    <source>
        <dbReference type="ARBA" id="ARBA00022679"/>
    </source>
</evidence>
<dbReference type="EMBL" id="JAUSTO010000011">
    <property type="protein sequence ID" value="MDQ0153028.1"/>
    <property type="molecule type" value="Genomic_DNA"/>
</dbReference>
<accession>A0AAE3VB64</accession>
<keyword evidence="3 5" id="KW-0808">Transferase</keyword>
<keyword evidence="7" id="KW-1185">Reference proteome</keyword>
<dbReference type="InterPro" id="IPR036074">
    <property type="entry name" value="CbiD_sf"/>
</dbReference>
<comment type="caution">
    <text evidence="6">The sequence shown here is derived from an EMBL/GenBank/DDBJ whole genome shotgun (WGS) entry which is preliminary data.</text>
</comment>
<keyword evidence="4 5" id="KW-0949">S-adenosyl-L-methionine</keyword>
<evidence type="ECO:0000313" key="6">
    <source>
        <dbReference type="EMBL" id="MDQ0153028.1"/>
    </source>
</evidence>
<organism evidence="6 7">
    <name type="scientific">Moryella indoligenes</name>
    <dbReference type="NCBI Taxonomy" id="371674"/>
    <lineage>
        <taxon>Bacteria</taxon>
        <taxon>Bacillati</taxon>
        <taxon>Bacillota</taxon>
        <taxon>Clostridia</taxon>
        <taxon>Lachnospirales</taxon>
        <taxon>Lachnospiraceae</taxon>
        <taxon>Moryella</taxon>
    </lineage>
</organism>
<evidence type="ECO:0000256" key="5">
    <source>
        <dbReference type="HAMAP-Rule" id="MF_00787"/>
    </source>
</evidence>
<dbReference type="Pfam" id="PF01888">
    <property type="entry name" value="CbiD"/>
    <property type="match status" value="1"/>
</dbReference>
<comment type="catalytic activity">
    <reaction evidence="5">
        <text>Co-precorrin-5B + S-adenosyl-L-methionine = Co-precorrin-6A + S-adenosyl-L-homocysteine</text>
        <dbReference type="Rhea" id="RHEA:26285"/>
        <dbReference type="ChEBI" id="CHEBI:57856"/>
        <dbReference type="ChEBI" id="CHEBI:59789"/>
        <dbReference type="ChEBI" id="CHEBI:60063"/>
        <dbReference type="ChEBI" id="CHEBI:60064"/>
        <dbReference type="EC" id="2.1.1.195"/>
    </reaction>
</comment>
<dbReference type="SUPFAM" id="SSF111342">
    <property type="entry name" value="CbiD-like"/>
    <property type="match status" value="1"/>
</dbReference>
<dbReference type="PIRSF" id="PIRSF026782">
    <property type="entry name" value="CbiD"/>
    <property type="match status" value="1"/>
</dbReference>
<keyword evidence="1 5" id="KW-0169">Cobalamin biosynthesis</keyword>
<dbReference type="Proteomes" id="UP001241537">
    <property type="component" value="Unassembled WGS sequence"/>
</dbReference>
<dbReference type="GO" id="GO:0019251">
    <property type="term" value="P:anaerobic cobalamin biosynthetic process"/>
    <property type="evidence" value="ECO:0007669"/>
    <property type="project" value="UniProtKB-UniRule"/>
</dbReference>
<gene>
    <name evidence="5" type="primary">cbiD</name>
    <name evidence="6" type="ORF">J2S20_001735</name>
</gene>
<comment type="similarity">
    <text evidence="5">Belongs to the CbiD family.</text>
</comment>
<sequence>MKEKRGSSPELLKALRPFAAWEDGKLLRAGYTTGSCAAAAARAAVEMLVTGRRVELVSVKTPAGAELRLAVEEIQLPTAQRRAASCAVQKDAGDDPDVTDGILIYAEAEALELAEGEGESELLLFGGRGVGTVTRPGLDQPIGEAAINRVPREMIAHGVREALSSHGMHGRIAVTISAPGGERLAEKTFNPRLGIQGGISILGTEGIVRPMSRSALVDTIRTDVRMHAECGGTVLAVPGNYGLHFLAEHYGVAEADPVIMSNFVGETIDAACEFGVRRLLLAGHIGKFVKLAGGIMNTHSREADCRAELIAAHALRCGCDAALARAVLDTAVTQEAVSLLKEAGLLREVSASLLRAMEMAVARRAGGRTETALLFYTLEDGVLAESKSAAEMIEESVRRCVRY</sequence>
<evidence type="ECO:0000313" key="7">
    <source>
        <dbReference type="Proteomes" id="UP001241537"/>
    </source>
</evidence>
<comment type="function">
    <text evidence="5">Catalyzes the methylation of C-1 in cobalt-precorrin-5B to form cobalt-precorrin-6A.</text>
</comment>
<evidence type="ECO:0000256" key="1">
    <source>
        <dbReference type="ARBA" id="ARBA00022573"/>
    </source>
</evidence>
<dbReference type="HAMAP" id="MF_00787">
    <property type="entry name" value="CbiD"/>
    <property type="match status" value="1"/>
</dbReference>
<dbReference type="PANTHER" id="PTHR35863:SF1">
    <property type="entry name" value="COBALT-PRECORRIN-5B C(1)-METHYLTRANSFERASE"/>
    <property type="match status" value="1"/>
</dbReference>